<dbReference type="OrthoDB" id="1305387at2759"/>
<dbReference type="EMBL" id="SSTE01011342">
    <property type="protein sequence ID" value="KAA0051095.1"/>
    <property type="molecule type" value="Genomic_DNA"/>
</dbReference>
<dbReference type="PANTHER" id="PTHR37984">
    <property type="entry name" value="PROTEIN CBG26694"/>
    <property type="match status" value="1"/>
</dbReference>
<organism evidence="4 6">
    <name type="scientific">Cucumis melo var. makuwa</name>
    <name type="common">Oriental melon</name>
    <dbReference type="NCBI Taxonomy" id="1194695"/>
    <lineage>
        <taxon>Eukaryota</taxon>
        <taxon>Viridiplantae</taxon>
        <taxon>Streptophyta</taxon>
        <taxon>Embryophyta</taxon>
        <taxon>Tracheophyta</taxon>
        <taxon>Spermatophyta</taxon>
        <taxon>Magnoliopsida</taxon>
        <taxon>eudicotyledons</taxon>
        <taxon>Gunneridae</taxon>
        <taxon>Pentapetalae</taxon>
        <taxon>rosids</taxon>
        <taxon>fabids</taxon>
        <taxon>Cucurbitales</taxon>
        <taxon>Cucurbitaceae</taxon>
        <taxon>Benincaseae</taxon>
        <taxon>Cucumis</taxon>
    </lineage>
</organism>
<dbReference type="Gene3D" id="3.30.70.270">
    <property type="match status" value="1"/>
</dbReference>
<proteinExistence type="predicted"/>
<dbReference type="Pfam" id="PF17919">
    <property type="entry name" value="RT_RNaseH_2"/>
    <property type="match status" value="1"/>
</dbReference>
<dbReference type="InterPro" id="IPR041577">
    <property type="entry name" value="RT_RNaseH_2"/>
</dbReference>
<dbReference type="AlphaFoldDB" id="A0A5A7UBU5"/>
<evidence type="ECO:0000256" key="1">
    <source>
        <dbReference type="ARBA" id="ARBA00023268"/>
    </source>
</evidence>
<dbReference type="CDD" id="cd01647">
    <property type="entry name" value="RT_LTR"/>
    <property type="match status" value="1"/>
</dbReference>
<dbReference type="EMBL" id="SSTD01015426">
    <property type="protein sequence ID" value="TYK02684.1"/>
    <property type="molecule type" value="Genomic_DNA"/>
</dbReference>
<feature type="domain" description="Reverse transcriptase" evidence="2">
    <location>
        <begin position="126"/>
        <end position="198"/>
    </location>
</feature>
<dbReference type="GO" id="GO:0003824">
    <property type="term" value="F:catalytic activity"/>
    <property type="evidence" value="ECO:0007669"/>
    <property type="project" value="UniProtKB-KW"/>
</dbReference>
<dbReference type="SUPFAM" id="SSF56672">
    <property type="entry name" value="DNA/RNA polymerases"/>
    <property type="match status" value="1"/>
</dbReference>
<comment type="caution">
    <text evidence="4">The sequence shown here is derived from an EMBL/GenBank/DDBJ whole genome shotgun (WGS) entry which is preliminary data.</text>
</comment>
<reference evidence="6 7" key="1">
    <citation type="submission" date="2019-08" db="EMBL/GenBank/DDBJ databases">
        <title>Draft genome sequences of two oriental melons (Cucumis melo L. var makuwa).</title>
        <authorList>
            <person name="Kwon S.-Y."/>
        </authorList>
    </citation>
    <scope>NUCLEOTIDE SEQUENCE [LARGE SCALE GENOMIC DNA]</scope>
    <source>
        <strain evidence="7">cv. Chang Bougi</strain>
        <strain evidence="6">cv. SW 3</strain>
        <tissue evidence="4">Leaf</tissue>
    </source>
</reference>
<accession>A0A5A7UBU5</accession>
<evidence type="ECO:0000313" key="4">
    <source>
        <dbReference type="EMBL" id="KAA0051095.1"/>
    </source>
</evidence>
<dbReference type="Pfam" id="PF00078">
    <property type="entry name" value="RVT_1"/>
    <property type="match status" value="1"/>
</dbReference>
<evidence type="ECO:0000313" key="6">
    <source>
        <dbReference type="Proteomes" id="UP000321393"/>
    </source>
</evidence>
<name>A0A5A7UBU5_CUCMM</name>
<evidence type="ECO:0000313" key="5">
    <source>
        <dbReference type="EMBL" id="TYK02684.1"/>
    </source>
</evidence>
<evidence type="ECO:0000313" key="7">
    <source>
        <dbReference type="Proteomes" id="UP000321947"/>
    </source>
</evidence>
<protein>
    <recommendedName>
        <fullName evidence="8">Reverse transcriptase domain-containing protein</fullName>
    </recommendedName>
</protein>
<keyword evidence="1" id="KW-0511">Multifunctional enzyme</keyword>
<dbReference type="InterPro" id="IPR043128">
    <property type="entry name" value="Rev_trsase/Diguanyl_cyclase"/>
</dbReference>
<dbReference type="InterPro" id="IPR050951">
    <property type="entry name" value="Retrovirus_Pol_polyprotein"/>
</dbReference>
<evidence type="ECO:0000259" key="3">
    <source>
        <dbReference type="Pfam" id="PF17919"/>
    </source>
</evidence>
<gene>
    <name evidence="5" type="ORF">E5676_scaffold1161G00100</name>
    <name evidence="4" type="ORF">E6C27_scaffold511G00370</name>
</gene>
<dbReference type="Proteomes" id="UP000321393">
    <property type="component" value="Unassembled WGS sequence"/>
</dbReference>
<dbReference type="InterPro" id="IPR043502">
    <property type="entry name" value="DNA/RNA_pol_sf"/>
</dbReference>
<evidence type="ECO:0000259" key="2">
    <source>
        <dbReference type="Pfam" id="PF00078"/>
    </source>
</evidence>
<feature type="domain" description="Reverse transcriptase/retrotransposon-derived protein RNase H-like" evidence="3">
    <location>
        <begin position="236"/>
        <end position="295"/>
    </location>
</feature>
<dbReference type="Proteomes" id="UP000321947">
    <property type="component" value="Unassembled WGS sequence"/>
</dbReference>
<dbReference type="PANTHER" id="PTHR37984:SF5">
    <property type="entry name" value="PROTEIN NYNRIN-LIKE"/>
    <property type="match status" value="1"/>
</dbReference>
<evidence type="ECO:0008006" key="8">
    <source>
        <dbReference type="Google" id="ProtNLM"/>
    </source>
</evidence>
<dbReference type="InterPro" id="IPR000477">
    <property type="entry name" value="RT_dom"/>
</dbReference>
<sequence length="315" mass="35751">MFISVNTEGSLKVKQHDVFTRPENNEPKDEVDVVGCGHVTIEEVFDHETFEEDAEVTPLSLEDGVQSTIDELKEVNIGTIEEPCPTFISTQISDDDENEYVNLFKADKDVFTWSYKEMPGLDLKVPHTCQRATQRICDDMLHKHVECYVDDLLVKSKKKCDHLKDLKLVLDRLKKYQLRMNPLKCAFDVTSGKFLGFIMRHQGIEGDHSKIDAIQKMPSPKNLHELKRLQGCLAYIRSIKKYLLNPQVLSAPAVGKPLTLYIAVQEASLGAILAQENDKDKECALYYLSRTLTGAWNLGPCSLMVRHEEVELVLA</sequence>